<name>A0AAE9GBW4_9LEPT</name>
<dbReference type="AlphaFoldDB" id="A0AAE9GBW4"/>
<gene>
    <name evidence="1" type="ORF">MAL03_03520</name>
</gene>
<reference evidence="1" key="1">
    <citation type="submission" date="2022-02" db="EMBL/GenBank/DDBJ databases">
        <title>The genetically variable rfb locus in Leptospira is a mobile cassette and a molecular signature of serovar identity.</title>
        <authorList>
            <person name="Nieves C."/>
            <person name="Vincent A.T."/>
            <person name="Zarantonelli L."/>
            <person name="Picardeau M."/>
            <person name="Veyrier F.J."/>
            <person name="Buschiazzo A."/>
        </authorList>
    </citation>
    <scope>NUCLEOTIDE SEQUENCE</scope>
    <source>
        <strain evidence="1">IP1512017</strain>
    </source>
</reference>
<proteinExistence type="predicted"/>
<dbReference type="Proteomes" id="UP000829829">
    <property type="component" value="Chromosome 1"/>
</dbReference>
<accession>A0AAE9GBW4</accession>
<dbReference type="RefSeq" id="WP_243807383.1">
    <property type="nucleotide sequence ID" value="NZ_CP091928.1"/>
</dbReference>
<protein>
    <submittedName>
        <fullName evidence="1">Uncharacterized protein</fullName>
    </submittedName>
</protein>
<evidence type="ECO:0000313" key="2">
    <source>
        <dbReference type="Proteomes" id="UP000829829"/>
    </source>
</evidence>
<evidence type="ECO:0000313" key="1">
    <source>
        <dbReference type="EMBL" id="UOG57259.1"/>
    </source>
</evidence>
<dbReference type="EMBL" id="CP091957">
    <property type="protein sequence ID" value="UOG57259.1"/>
    <property type="molecule type" value="Genomic_DNA"/>
</dbReference>
<organism evidence="1 2">
    <name type="scientific">Leptospira noguchii</name>
    <dbReference type="NCBI Taxonomy" id="28182"/>
    <lineage>
        <taxon>Bacteria</taxon>
        <taxon>Pseudomonadati</taxon>
        <taxon>Spirochaetota</taxon>
        <taxon>Spirochaetia</taxon>
        <taxon>Leptospirales</taxon>
        <taxon>Leptospiraceae</taxon>
        <taxon>Leptospira</taxon>
    </lineage>
</organism>
<sequence>MKFASDSPQFSYVELTLSLGFIVVLKVRVPTFQSLTVKSSFVVVPTSNFILQKNKPIQNQSSNSHEHKTFFSSFKPNFLEFFSQKETISHHSPLTL</sequence>